<dbReference type="Pfam" id="PF02770">
    <property type="entry name" value="Acyl-CoA_dh_M"/>
    <property type="match status" value="1"/>
</dbReference>
<dbReference type="InterPro" id="IPR046373">
    <property type="entry name" value="Acyl-CoA_Oxase/DH_mid-dom_sf"/>
</dbReference>
<dbReference type="InterPro" id="IPR006091">
    <property type="entry name" value="Acyl-CoA_Oxase/DH_mid-dom"/>
</dbReference>
<dbReference type="Gene3D" id="1.10.540.10">
    <property type="entry name" value="Acyl-CoA dehydrogenase/oxidase, N-terminal domain"/>
    <property type="match status" value="1"/>
</dbReference>
<feature type="domain" description="Acyl-CoA oxidase/dehydrogenase middle" evidence="7">
    <location>
        <begin position="126"/>
        <end position="221"/>
    </location>
</feature>
<sequence>MTGEHSPYRLAEELEHTLGDPADARTPFSYAVCLDLDAREEFPAGICRLLDDWGLPDYYVPVRHGGRLRDYEHALHLVRTVARRDLTVAVAHGKTYLGGVCVWVAGGEEQAARLGSDIRAGVPVSLALTERAHGSDLLAGEVEAVADGEGFVLRGEKWLINNATRGSVLCVLARTADEGGPRGFSVLLVDKRTLTPGSWRPLPKVPTHGIRGADISGIVLDGAYVDREALIGPEGGGIETVLKSLQLTRTMCASLSLGAADHGLRLALDFAHERRLYRRQLAELPQARALLAGAVADVLAHEALALVASRMVHTTTGELSVVAAVTKYLLPTGTEDVLTALGELLGARAFLVSGPGTGPYGMFQKVERDHRIVGLFDGNTLVNLNSLILQFRSLVRHWRRRTPPADGVRTACDLAAPLPDFDPAELRLAARRGAAPLAALPAWTAALRERAAEEPALKDAADLAEHLLAVTDRVHEEMAAYADVVTEVPEDAFAVARRYCLCFAGAACLGLWVESGSGVPGGEGVWRDALWLRASLERLLARLGEQSSSEVQEELLEEAFTLHGHGRLVSLLRLQLRREAA</sequence>
<dbReference type="SUPFAM" id="SSF47203">
    <property type="entry name" value="Acyl-CoA dehydrogenase C-terminal domain-like"/>
    <property type="match status" value="1"/>
</dbReference>
<dbReference type="InterPro" id="IPR036250">
    <property type="entry name" value="AcylCo_DH-like_C"/>
</dbReference>
<evidence type="ECO:0000259" key="7">
    <source>
        <dbReference type="Pfam" id="PF02770"/>
    </source>
</evidence>
<dbReference type="PANTHER" id="PTHR43884">
    <property type="entry name" value="ACYL-COA DEHYDROGENASE"/>
    <property type="match status" value="1"/>
</dbReference>
<dbReference type="PANTHER" id="PTHR43884:SF19">
    <property type="entry name" value="ACYL-COA DEHYDROGENASE FADE4-RELATED"/>
    <property type="match status" value="1"/>
</dbReference>
<dbReference type="InterPro" id="IPR037069">
    <property type="entry name" value="AcylCoA_DH/ox_N_sf"/>
</dbReference>
<dbReference type="RefSeq" id="WP_200399367.1">
    <property type="nucleotide sequence ID" value="NZ_CP066831.1"/>
</dbReference>
<dbReference type="SUPFAM" id="SSF56645">
    <property type="entry name" value="Acyl-CoA dehydrogenase NM domain-like"/>
    <property type="match status" value="1"/>
</dbReference>
<reference evidence="8 9" key="1">
    <citation type="submission" date="2020-12" db="EMBL/GenBank/DDBJ databases">
        <title>A novel species.</title>
        <authorList>
            <person name="Li K."/>
        </authorList>
    </citation>
    <scope>NUCLEOTIDE SEQUENCE [LARGE SCALE GENOMIC DNA]</scope>
    <source>
        <strain evidence="8 9">ZYC-3</strain>
    </source>
</reference>
<dbReference type="Pfam" id="PF00441">
    <property type="entry name" value="Acyl-CoA_dh_1"/>
    <property type="match status" value="1"/>
</dbReference>
<keyword evidence="9" id="KW-1185">Reference proteome</keyword>
<dbReference type="Gene3D" id="1.20.140.10">
    <property type="entry name" value="Butyryl-CoA Dehydrogenase, subunit A, domain 3"/>
    <property type="match status" value="1"/>
</dbReference>
<keyword evidence="5" id="KW-0560">Oxidoreductase</keyword>
<dbReference type="GO" id="GO:0050660">
    <property type="term" value="F:flavin adenine dinucleotide binding"/>
    <property type="evidence" value="ECO:0007669"/>
    <property type="project" value="InterPro"/>
</dbReference>
<dbReference type="EMBL" id="CP066831">
    <property type="protein sequence ID" value="QQM44514.1"/>
    <property type="molecule type" value="Genomic_DNA"/>
</dbReference>
<dbReference type="Gene3D" id="2.40.110.10">
    <property type="entry name" value="Butyryl-CoA Dehydrogenase, subunit A, domain 2"/>
    <property type="match status" value="1"/>
</dbReference>
<dbReference type="KEGG" id="slf:JEQ17_37310"/>
<dbReference type="AlphaFoldDB" id="A0A7T7L142"/>
<gene>
    <name evidence="8" type="ORF">JEQ17_37310</name>
</gene>
<name>A0A7T7L142_9ACTN</name>
<feature type="domain" description="Acyl-CoA dehydrogenase/oxidase C-terminal" evidence="6">
    <location>
        <begin position="235"/>
        <end position="385"/>
    </location>
</feature>
<dbReference type="GO" id="GO:0005886">
    <property type="term" value="C:plasma membrane"/>
    <property type="evidence" value="ECO:0007669"/>
    <property type="project" value="TreeGrafter"/>
</dbReference>
<evidence type="ECO:0000256" key="2">
    <source>
        <dbReference type="ARBA" id="ARBA00009347"/>
    </source>
</evidence>
<dbReference type="GO" id="GO:0003995">
    <property type="term" value="F:acyl-CoA dehydrogenase activity"/>
    <property type="evidence" value="ECO:0007669"/>
    <property type="project" value="TreeGrafter"/>
</dbReference>
<evidence type="ECO:0000256" key="5">
    <source>
        <dbReference type="RuleBase" id="RU362125"/>
    </source>
</evidence>
<evidence type="ECO:0000313" key="8">
    <source>
        <dbReference type="EMBL" id="QQM44514.1"/>
    </source>
</evidence>
<dbReference type="InterPro" id="IPR009075">
    <property type="entry name" value="AcylCo_DH/oxidase_C"/>
</dbReference>
<dbReference type="InterPro" id="IPR009100">
    <property type="entry name" value="AcylCoA_DH/oxidase_NM_dom_sf"/>
</dbReference>
<dbReference type="CDD" id="cd00567">
    <property type="entry name" value="ACAD"/>
    <property type="match status" value="1"/>
</dbReference>
<proteinExistence type="inferred from homology"/>
<organism evidence="8 9">
    <name type="scientific">Streptomyces liliifuscus</name>
    <dbReference type="NCBI Taxonomy" id="2797636"/>
    <lineage>
        <taxon>Bacteria</taxon>
        <taxon>Bacillati</taxon>
        <taxon>Actinomycetota</taxon>
        <taxon>Actinomycetes</taxon>
        <taxon>Kitasatosporales</taxon>
        <taxon>Streptomycetaceae</taxon>
        <taxon>Streptomyces</taxon>
    </lineage>
</organism>
<evidence type="ECO:0000259" key="6">
    <source>
        <dbReference type="Pfam" id="PF00441"/>
    </source>
</evidence>
<evidence type="ECO:0000256" key="4">
    <source>
        <dbReference type="ARBA" id="ARBA00022827"/>
    </source>
</evidence>
<accession>A0A7T7L142</accession>
<comment type="cofactor">
    <cofactor evidence="1 5">
        <name>FAD</name>
        <dbReference type="ChEBI" id="CHEBI:57692"/>
    </cofactor>
</comment>
<evidence type="ECO:0000256" key="1">
    <source>
        <dbReference type="ARBA" id="ARBA00001974"/>
    </source>
</evidence>
<evidence type="ECO:0000256" key="3">
    <source>
        <dbReference type="ARBA" id="ARBA00022630"/>
    </source>
</evidence>
<keyword evidence="3 5" id="KW-0285">Flavoprotein</keyword>
<dbReference type="Proteomes" id="UP000595636">
    <property type="component" value="Chromosome"/>
</dbReference>
<keyword evidence="4 5" id="KW-0274">FAD</keyword>
<protein>
    <submittedName>
        <fullName evidence="8">Acyl-CoA dehydrogenase</fullName>
    </submittedName>
</protein>
<evidence type="ECO:0000313" key="9">
    <source>
        <dbReference type="Proteomes" id="UP000595636"/>
    </source>
</evidence>
<comment type="similarity">
    <text evidence="2 5">Belongs to the acyl-CoA dehydrogenase family.</text>
</comment>